<evidence type="ECO:0000313" key="2">
    <source>
        <dbReference type="EMBL" id="HIX80848.1"/>
    </source>
</evidence>
<sequence length="153" mass="18140">MNGFLYGLFNRDSCYKCKFASLNRVSDITVGDFWGIERVYPELTELKTNGTSLIMGNTSKGISTIKKLDEKTLYFTNLEDAIIDNGQLKNPQSKNVKRDVFLREFRRNKKFDVCIKRAFPEKYGFTKQKIYRMKPYIVMHKFKYYIMRLLKII</sequence>
<proteinExistence type="predicted"/>
<gene>
    <name evidence="2" type="ORF">H9980_02610</name>
</gene>
<feature type="domain" description="Coenzyme F420 hydrogenase/dehydrogenase beta subunit C-terminal" evidence="1">
    <location>
        <begin position="9"/>
        <end position="75"/>
    </location>
</feature>
<evidence type="ECO:0000313" key="3">
    <source>
        <dbReference type="Proteomes" id="UP000886724"/>
    </source>
</evidence>
<dbReference type="AlphaFoldDB" id="A0A9D2BLW0"/>
<comment type="caution">
    <text evidence="2">The sequence shown here is derived from an EMBL/GenBank/DDBJ whole genome shotgun (WGS) entry which is preliminary data.</text>
</comment>
<evidence type="ECO:0000259" key="1">
    <source>
        <dbReference type="Pfam" id="PF04432"/>
    </source>
</evidence>
<dbReference type="InterPro" id="IPR007525">
    <property type="entry name" value="FrhB_FdhB_C"/>
</dbReference>
<organism evidence="2 3">
    <name type="scientific">Candidatus Erysipelatoclostridium merdavium</name>
    <dbReference type="NCBI Taxonomy" id="2838566"/>
    <lineage>
        <taxon>Bacteria</taxon>
        <taxon>Bacillati</taxon>
        <taxon>Bacillota</taxon>
        <taxon>Erysipelotrichia</taxon>
        <taxon>Erysipelotrichales</taxon>
        <taxon>Erysipelotrichales incertae sedis</taxon>
    </lineage>
</organism>
<reference evidence="2" key="2">
    <citation type="submission" date="2021-04" db="EMBL/GenBank/DDBJ databases">
        <authorList>
            <person name="Gilroy R."/>
        </authorList>
    </citation>
    <scope>NUCLEOTIDE SEQUENCE</scope>
    <source>
        <strain evidence="2">ChiGjej1B1-14440</strain>
    </source>
</reference>
<accession>A0A9D2BLW0</accession>
<dbReference type="Pfam" id="PF04432">
    <property type="entry name" value="FrhB_FdhB_C"/>
    <property type="match status" value="1"/>
</dbReference>
<protein>
    <submittedName>
        <fullName evidence="2">Coenzyme F420 hydrogenase/dehydrogenase, beta subunit C-terminal domain</fullName>
    </submittedName>
</protein>
<dbReference type="EMBL" id="DXET01000066">
    <property type="protein sequence ID" value="HIX80848.1"/>
    <property type="molecule type" value="Genomic_DNA"/>
</dbReference>
<reference evidence="2" key="1">
    <citation type="journal article" date="2021" name="PeerJ">
        <title>Extensive microbial diversity within the chicken gut microbiome revealed by metagenomics and culture.</title>
        <authorList>
            <person name="Gilroy R."/>
            <person name="Ravi A."/>
            <person name="Getino M."/>
            <person name="Pursley I."/>
            <person name="Horton D.L."/>
            <person name="Alikhan N.F."/>
            <person name="Baker D."/>
            <person name="Gharbi K."/>
            <person name="Hall N."/>
            <person name="Watson M."/>
            <person name="Adriaenssens E.M."/>
            <person name="Foster-Nyarko E."/>
            <person name="Jarju S."/>
            <person name="Secka A."/>
            <person name="Antonio M."/>
            <person name="Oren A."/>
            <person name="Chaudhuri R.R."/>
            <person name="La Ragione R."/>
            <person name="Hildebrand F."/>
            <person name="Pallen M.J."/>
        </authorList>
    </citation>
    <scope>NUCLEOTIDE SEQUENCE</scope>
    <source>
        <strain evidence="2">ChiGjej1B1-14440</strain>
    </source>
</reference>
<dbReference type="Proteomes" id="UP000886724">
    <property type="component" value="Unassembled WGS sequence"/>
</dbReference>
<name>A0A9D2BLW0_9FIRM</name>